<dbReference type="Gene3D" id="3.40.570.10">
    <property type="entry name" value="Extracellular Endonuclease, subunit A"/>
    <property type="match status" value="1"/>
</dbReference>
<feature type="domain" description="Type VII secretion system protein EssD-like" evidence="3">
    <location>
        <begin position="95"/>
        <end position="222"/>
    </location>
</feature>
<feature type="chain" id="PRO_5047528110" evidence="2">
    <location>
        <begin position="23"/>
        <end position="321"/>
    </location>
</feature>
<dbReference type="Gene3D" id="3.40.10.10">
    <property type="entry name" value="DNA Methylphosphotriester Repair Domain"/>
    <property type="match status" value="1"/>
</dbReference>
<protein>
    <submittedName>
        <fullName evidence="4">DNA/RNA non-specific endonuclease</fullName>
    </submittedName>
</protein>
<evidence type="ECO:0000313" key="4">
    <source>
        <dbReference type="EMBL" id="MCC2255554.1"/>
    </source>
</evidence>
<evidence type="ECO:0000256" key="1">
    <source>
        <dbReference type="SAM" id="MobiDB-lite"/>
    </source>
</evidence>
<dbReference type="Proteomes" id="UP001198151">
    <property type="component" value="Unassembled WGS sequence"/>
</dbReference>
<dbReference type="EMBL" id="JAJEQX010000029">
    <property type="protein sequence ID" value="MCC2255554.1"/>
    <property type="molecule type" value="Genomic_DNA"/>
</dbReference>
<proteinExistence type="predicted"/>
<dbReference type="InterPro" id="IPR044929">
    <property type="entry name" value="DNA/RNA_non-sp_Endonuclease_sf"/>
</dbReference>
<evidence type="ECO:0000259" key="3">
    <source>
        <dbReference type="Pfam" id="PF13930"/>
    </source>
</evidence>
<dbReference type="RefSeq" id="WP_227708587.1">
    <property type="nucleotide sequence ID" value="NZ_JAJEQX010000029.1"/>
</dbReference>
<dbReference type="InterPro" id="IPR035451">
    <property type="entry name" value="Ada-like_dom_sf"/>
</dbReference>
<name>A0ABS8G3Q9_9FIRM</name>
<keyword evidence="4" id="KW-0540">Nuclease</keyword>
<organism evidence="4 5">
    <name type="scientific">Ruminococcus turbiniformis</name>
    <dbReference type="NCBI Taxonomy" id="2881258"/>
    <lineage>
        <taxon>Bacteria</taxon>
        <taxon>Bacillati</taxon>
        <taxon>Bacillota</taxon>
        <taxon>Clostridia</taxon>
        <taxon>Eubacteriales</taxon>
        <taxon>Oscillospiraceae</taxon>
        <taxon>Ruminococcus</taxon>
    </lineage>
</organism>
<comment type="caution">
    <text evidence="4">The sequence shown here is derived from an EMBL/GenBank/DDBJ whole genome shotgun (WGS) entry which is preliminary data.</text>
</comment>
<reference evidence="4 5" key="1">
    <citation type="submission" date="2021-10" db="EMBL/GenBank/DDBJ databases">
        <title>Anaerobic single-cell dispensing facilitates the cultivation of human gut bacteria.</title>
        <authorList>
            <person name="Afrizal A."/>
        </authorList>
    </citation>
    <scope>NUCLEOTIDE SEQUENCE [LARGE SCALE GENOMIC DNA]</scope>
    <source>
        <strain evidence="4 5">CLA-AA-H200</strain>
    </source>
</reference>
<dbReference type="InterPro" id="IPR044927">
    <property type="entry name" value="Endonuclea_NS_2"/>
</dbReference>
<sequence length="321" mass="35241">MRKCISKVAALWLALMLSISLAACSGEEAVVSQVAESQEEPAASATESTETENEGPGSDDPSMLLEDIPAYDSSPYVEINGNIPVFDEADKTTEAFETYSDLDSLGRCGAAYANICIELMPTEDREDINSVTPTGWVQNEYDFVDGGYLYNRCHLIGHQLAGEDANEKNLITGTRYMNVQGMLPFENMVADYVTEMGNHVLYRVTPVYDGSNLVASGVQMEAWSVEDEGDGICFNVYCYNVQPGVEINYVTGENWPTSSGTDTASNETEENTYILNTNTMKFHLPDCSSVSDMSEDNKETYTGSRDDLINEGYEPCGRCNP</sequence>
<accession>A0ABS8G3Q9</accession>
<dbReference type="PROSITE" id="PS51257">
    <property type="entry name" value="PROKAR_LIPOPROTEIN"/>
    <property type="match status" value="1"/>
</dbReference>
<keyword evidence="4" id="KW-0255">Endonuclease</keyword>
<feature type="signal peptide" evidence="2">
    <location>
        <begin position="1"/>
        <end position="22"/>
    </location>
</feature>
<dbReference type="SUPFAM" id="SSF57884">
    <property type="entry name" value="Ada DNA repair protein, N-terminal domain (N-Ada 10)"/>
    <property type="match status" value="1"/>
</dbReference>
<evidence type="ECO:0000256" key="2">
    <source>
        <dbReference type="SAM" id="SignalP"/>
    </source>
</evidence>
<feature type="region of interest" description="Disordered" evidence="1">
    <location>
        <begin position="34"/>
        <end position="65"/>
    </location>
</feature>
<evidence type="ECO:0000313" key="5">
    <source>
        <dbReference type="Proteomes" id="UP001198151"/>
    </source>
</evidence>
<dbReference type="Pfam" id="PF13930">
    <property type="entry name" value="Endonuclea_NS_2"/>
    <property type="match status" value="1"/>
</dbReference>
<gene>
    <name evidence="4" type="ORF">LKD70_14210</name>
</gene>
<keyword evidence="4" id="KW-0378">Hydrolase</keyword>
<dbReference type="GO" id="GO:0004519">
    <property type="term" value="F:endonuclease activity"/>
    <property type="evidence" value="ECO:0007669"/>
    <property type="project" value="UniProtKB-KW"/>
</dbReference>
<keyword evidence="2" id="KW-0732">Signal</keyword>
<keyword evidence="5" id="KW-1185">Reference proteome</keyword>